<protein>
    <submittedName>
        <fullName evidence="2">Uncharacterized protein</fullName>
    </submittedName>
</protein>
<reference evidence="2 3" key="1">
    <citation type="submission" date="2016-10" db="EMBL/GenBank/DDBJ databases">
        <authorList>
            <person name="de Groot N.N."/>
        </authorList>
    </citation>
    <scope>NUCLEOTIDE SEQUENCE [LARGE SCALE GENOMIC DNA]</scope>
    <source>
        <strain evidence="2 3">CGMCC 4.5739</strain>
    </source>
</reference>
<name>A0A1I1GSS0_9ACTN</name>
<dbReference type="EMBL" id="FOLM01000002">
    <property type="protein sequence ID" value="SFC12080.1"/>
    <property type="molecule type" value="Genomic_DNA"/>
</dbReference>
<accession>A0A1I1GSS0</accession>
<gene>
    <name evidence="2" type="ORF">SAMN05421773_10233</name>
</gene>
<keyword evidence="3" id="KW-1185">Reference proteome</keyword>
<evidence type="ECO:0000313" key="3">
    <source>
        <dbReference type="Proteomes" id="UP000199207"/>
    </source>
</evidence>
<evidence type="ECO:0000256" key="1">
    <source>
        <dbReference type="SAM" id="Coils"/>
    </source>
</evidence>
<evidence type="ECO:0000313" key="2">
    <source>
        <dbReference type="EMBL" id="SFC12080.1"/>
    </source>
</evidence>
<keyword evidence="1" id="KW-0175">Coiled coil</keyword>
<dbReference type="Proteomes" id="UP000199207">
    <property type="component" value="Unassembled WGS sequence"/>
</dbReference>
<dbReference type="AlphaFoldDB" id="A0A1I1GSS0"/>
<sequence>MADDLRFMNVDLAHFELSDTLVELFRRRNEARERFRKYAAENADCRRRDTRSPHDHHAPPQWVVPALAAADRELRELEAKALAEGKPLPDRDGFMAPVRARVAEYERMVPALRKLWDQAEEALAAAVEEELPALAAQAVEGCNKAQKEYRAALGKAEAARARMRASTERFTWAVTAGSRHVPDGRGTFSALGDDLDRWEATEDGRITERSAKALGLITPYANFLALDDFVRFDREDAPVPR</sequence>
<proteinExistence type="predicted"/>
<dbReference type="RefSeq" id="WP_093837385.1">
    <property type="nucleotide sequence ID" value="NZ_FOLM01000002.1"/>
</dbReference>
<organism evidence="2 3">
    <name type="scientific">Streptomyces aidingensis</name>
    <dbReference type="NCBI Taxonomy" id="910347"/>
    <lineage>
        <taxon>Bacteria</taxon>
        <taxon>Bacillati</taxon>
        <taxon>Actinomycetota</taxon>
        <taxon>Actinomycetes</taxon>
        <taxon>Kitasatosporales</taxon>
        <taxon>Streptomycetaceae</taxon>
        <taxon>Streptomyces</taxon>
    </lineage>
</organism>
<feature type="coiled-coil region" evidence="1">
    <location>
        <begin position="21"/>
        <end position="48"/>
    </location>
</feature>
<dbReference type="STRING" id="910347.SAMN05421773_10233"/>